<dbReference type="PANTHER" id="PTHR27009">
    <property type="entry name" value="RUST RESISTANCE KINASE LR10-RELATED"/>
    <property type="match status" value="1"/>
</dbReference>
<dbReference type="STRING" id="888268.A0A1E5WHK3"/>
<evidence type="ECO:0000256" key="6">
    <source>
        <dbReference type="ARBA" id="ARBA00023136"/>
    </source>
</evidence>
<dbReference type="InterPro" id="IPR025287">
    <property type="entry name" value="WAK_GUB"/>
</dbReference>
<gene>
    <name evidence="11" type="ORF">BAE44_0002107</name>
</gene>
<evidence type="ECO:0000256" key="3">
    <source>
        <dbReference type="ARBA" id="ARBA00022692"/>
    </source>
</evidence>
<feature type="transmembrane region" description="Helical" evidence="8">
    <location>
        <begin position="237"/>
        <end position="262"/>
    </location>
</feature>
<organism evidence="11 12">
    <name type="scientific">Dichanthelium oligosanthes</name>
    <dbReference type="NCBI Taxonomy" id="888268"/>
    <lineage>
        <taxon>Eukaryota</taxon>
        <taxon>Viridiplantae</taxon>
        <taxon>Streptophyta</taxon>
        <taxon>Embryophyta</taxon>
        <taxon>Tracheophyta</taxon>
        <taxon>Spermatophyta</taxon>
        <taxon>Magnoliopsida</taxon>
        <taxon>Liliopsida</taxon>
        <taxon>Poales</taxon>
        <taxon>Poaceae</taxon>
        <taxon>PACMAD clade</taxon>
        <taxon>Panicoideae</taxon>
        <taxon>Panicodae</taxon>
        <taxon>Paniceae</taxon>
        <taxon>Dichantheliinae</taxon>
        <taxon>Dichanthelium</taxon>
    </lineage>
</organism>
<dbReference type="GO" id="GO:0004674">
    <property type="term" value="F:protein serine/threonine kinase activity"/>
    <property type="evidence" value="ECO:0007669"/>
    <property type="project" value="UniProtKB-KW"/>
</dbReference>
<evidence type="ECO:0000256" key="1">
    <source>
        <dbReference type="ARBA" id="ARBA00004479"/>
    </source>
</evidence>
<protein>
    <recommendedName>
        <fullName evidence="10">Wall-associated receptor kinase galacturonan-binding domain-containing protein</fullName>
    </recommendedName>
</protein>
<dbReference type="AlphaFoldDB" id="A0A1E5WHK3"/>
<dbReference type="GO" id="GO:0016020">
    <property type="term" value="C:membrane"/>
    <property type="evidence" value="ECO:0007669"/>
    <property type="project" value="UniProtKB-SubCell"/>
</dbReference>
<keyword evidence="6 8" id="KW-0472">Membrane</keyword>
<feature type="chain" id="PRO_5009189313" description="Wall-associated receptor kinase galacturonan-binding domain-containing protein" evidence="9">
    <location>
        <begin position="31"/>
        <end position="529"/>
    </location>
</feature>
<evidence type="ECO:0000256" key="2">
    <source>
        <dbReference type="ARBA" id="ARBA00022527"/>
    </source>
</evidence>
<evidence type="ECO:0000256" key="5">
    <source>
        <dbReference type="ARBA" id="ARBA00022989"/>
    </source>
</evidence>
<comment type="caution">
    <text evidence="11">The sequence shown here is derived from an EMBL/GenBank/DDBJ whole genome shotgun (WGS) entry which is preliminary data.</text>
</comment>
<keyword evidence="12" id="KW-1185">Reference proteome</keyword>
<evidence type="ECO:0000259" key="10">
    <source>
        <dbReference type="Pfam" id="PF13947"/>
    </source>
</evidence>
<evidence type="ECO:0000313" key="12">
    <source>
        <dbReference type="Proteomes" id="UP000095767"/>
    </source>
</evidence>
<dbReference type="EMBL" id="LWDX02007579">
    <property type="protein sequence ID" value="OEL36875.1"/>
    <property type="molecule type" value="Genomic_DNA"/>
</dbReference>
<evidence type="ECO:0000256" key="7">
    <source>
        <dbReference type="ARBA" id="ARBA00023180"/>
    </source>
</evidence>
<dbReference type="Proteomes" id="UP000095767">
    <property type="component" value="Unassembled WGS sequence"/>
</dbReference>
<keyword evidence="2" id="KW-0723">Serine/threonine-protein kinase</keyword>
<dbReference type="Gene3D" id="3.30.200.20">
    <property type="entry name" value="Phosphorylase Kinase, domain 1"/>
    <property type="match status" value="1"/>
</dbReference>
<keyword evidence="7" id="KW-0325">Glycoprotein</keyword>
<keyword evidence="3 8" id="KW-0812">Transmembrane</keyword>
<evidence type="ECO:0000256" key="8">
    <source>
        <dbReference type="SAM" id="Phobius"/>
    </source>
</evidence>
<sequence length="529" mass="59016">MAMPAASHTTCLRALIVASVFAVLVADVGGRNHVCPPFFCGSFSNLSYPFRQQGDPYKCGVQSYELVCTDTNATIHISSGTYYVVDISPTYFWVVDTNLDLQSSCPLPRWDYHDDELAPYGWVNWATFMNCSKVIMGMQPVNCLSTDRYFIYVLTWYHDTVSARNFPPSCGYLATTPLGGPGMMPPDYASYQEVVDFMRKGFALRFLKTTDIRECLAEWMREFREGPRKVPASNIGFLAFLQLTLLSGSALLLAPLAIFIFLAHKYWKTGIIDAIEKFLQMQQMLGGPLRFANTDLTAITSHFRGKLGQGGYGSVYKGVLLPGEAQVAVKMLSNSKCNGEELISEIHNWQDPPYQCGASCGDKSFSWDKLNEIALGIARGVNYLHQGWEAPEMVSRSFGIISSKFDVYSFGMLLLEMAGGRRNANPNAATSSQAQAYCPSLVYSQFTREEVGKISEDVDMHELEKKLCIVGLWCIQMKPHDRLTMSEAIEMLEAGVDGVGMPLRPFFCDEEEADSYHMSSELNAIEEDE</sequence>
<dbReference type="Gene3D" id="1.10.510.10">
    <property type="entry name" value="Transferase(Phosphotransferase) domain 1"/>
    <property type="match status" value="1"/>
</dbReference>
<dbReference type="GO" id="GO:0030247">
    <property type="term" value="F:polysaccharide binding"/>
    <property type="evidence" value="ECO:0007669"/>
    <property type="project" value="InterPro"/>
</dbReference>
<keyword evidence="4 9" id="KW-0732">Signal</keyword>
<evidence type="ECO:0000256" key="4">
    <source>
        <dbReference type="ARBA" id="ARBA00022729"/>
    </source>
</evidence>
<comment type="subcellular location">
    <subcellularLocation>
        <location evidence="1">Membrane</location>
        <topology evidence="1">Single-pass type I membrane protein</topology>
    </subcellularLocation>
</comment>
<dbReference type="InterPro" id="IPR011009">
    <property type="entry name" value="Kinase-like_dom_sf"/>
</dbReference>
<reference evidence="11 12" key="1">
    <citation type="submission" date="2016-09" db="EMBL/GenBank/DDBJ databases">
        <title>The draft genome of Dichanthelium oligosanthes: A C3 panicoid grass species.</title>
        <authorList>
            <person name="Studer A.J."/>
            <person name="Schnable J.C."/>
            <person name="Brutnell T.P."/>
        </authorList>
    </citation>
    <scope>NUCLEOTIDE SEQUENCE [LARGE SCALE GENOMIC DNA]</scope>
    <source>
        <strain evidence="12">cv. Kellogg 1175</strain>
        <tissue evidence="11">Leaf</tissue>
    </source>
</reference>
<keyword evidence="2" id="KW-0418">Kinase</keyword>
<dbReference type="OrthoDB" id="762694at2759"/>
<evidence type="ECO:0000256" key="9">
    <source>
        <dbReference type="SAM" id="SignalP"/>
    </source>
</evidence>
<dbReference type="InterPro" id="IPR045874">
    <property type="entry name" value="LRK10/LRL21-25-like"/>
</dbReference>
<keyword evidence="2" id="KW-0808">Transferase</keyword>
<dbReference type="SUPFAM" id="SSF56112">
    <property type="entry name" value="Protein kinase-like (PK-like)"/>
    <property type="match status" value="1"/>
</dbReference>
<name>A0A1E5WHK3_9POAL</name>
<proteinExistence type="predicted"/>
<keyword evidence="5 8" id="KW-1133">Transmembrane helix</keyword>
<feature type="signal peptide" evidence="9">
    <location>
        <begin position="1"/>
        <end position="30"/>
    </location>
</feature>
<dbReference type="Pfam" id="PF13947">
    <property type="entry name" value="GUB_WAK_bind"/>
    <property type="match status" value="1"/>
</dbReference>
<evidence type="ECO:0000313" key="11">
    <source>
        <dbReference type="EMBL" id="OEL36875.1"/>
    </source>
</evidence>
<accession>A0A1E5WHK3</accession>
<feature type="domain" description="Wall-associated receptor kinase galacturonan-binding" evidence="10">
    <location>
        <begin position="35"/>
        <end position="95"/>
    </location>
</feature>